<dbReference type="Pfam" id="PF25601">
    <property type="entry name" value="AAA_lid_14"/>
    <property type="match status" value="1"/>
</dbReference>
<name>A0A7T0G071_9BACT</name>
<gene>
    <name evidence="10" type="ORF">G3M70_09410</name>
</gene>
<organism evidence="10 11">
    <name type="scientific">Candidatus Nitronauta litoralis</name>
    <dbReference type="NCBI Taxonomy" id="2705533"/>
    <lineage>
        <taxon>Bacteria</taxon>
        <taxon>Pseudomonadati</taxon>
        <taxon>Nitrospinota/Tectimicrobiota group</taxon>
        <taxon>Nitrospinota</taxon>
        <taxon>Nitrospinia</taxon>
        <taxon>Nitrospinales</taxon>
        <taxon>Nitrospinaceae</taxon>
        <taxon>Candidatus Nitronauta</taxon>
    </lineage>
</organism>
<dbReference type="EMBL" id="CP048685">
    <property type="protein sequence ID" value="QPJ62074.1"/>
    <property type="molecule type" value="Genomic_DNA"/>
</dbReference>
<dbReference type="SUPFAM" id="SSF46689">
    <property type="entry name" value="Homeodomain-like"/>
    <property type="match status" value="1"/>
</dbReference>
<dbReference type="Proteomes" id="UP000594688">
    <property type="component" value="Chromosome"/>
</dbReference>
<dbReference type="Gene3D" id="3.40.50.2300">
    <property type="match status" value="1"/>
</dbReference>
<keyword evidence="1 7" id="KW-0597">Phosphoprotein</keyword>
<accession>A0A7T0G071</accession>
<keyword evidence="6" id="KW-0804">Transcription</keyword>
<reference evidence="10 11" key="1">
    <citation type="submission" date="2020-02" db="EMBL/GenBank/DDBJ databases">
        <title>Genomic and physiological characterization of two novel Nitrospinaceae genera.</title>
        <authorList>
            <person name="Mueller A.J."/>
            <person name="Jung M.-Y."/>
            <person name="Strachan C.R."/>
            <person name="Herbold C.W."/>
            <person name="Kirkegaard R.H."/>
            <person name="Daims H."/>
        </authorList>
    </citation>
    <scope>NUCLEOTIDE SEQUENCE [LARGE SCALE GENOMIC DNA]</scope>
    <source>
        <strain evidence="10">EB</strain>
    </source>
</reference>
<evidence type="ECO:0000256" key="7">
    <source>
        <dbReference type="PROSITE-ProRule" id="PRU00169"/>
    </source>
</evidence>
<dbReference type="AlphaFoldDB" id="A0A7T0G071"/>
<evidence type="ECO:0000256" key="1">
    <source>
        <dbReference type="ARBA" id="ARBA00022553"/>
    </source>
</evidence>
<dbReference type="InterPro" id="IPR027417">
    <property type="entry name" value="P-loop_NTPase"/>
</dbReference>
<evidence type="ECO:0000256" key="3">
    <source>
        <dbReference type="ARBA" id="ARBA00022840"/>
    </source>
</evidence>
<evidence type="ECO:0000313" key="10">
    <source>
        <dbReference type="EMBL" id="QPJ62074.1"/>
    </source>
</evidence>
<dbReference type="PANTHER" id="PTHR32071:SF57">
    <property type="entry name" value="C4-DICARBOXYLATE TRANSPORT TRANSCRIPTIONAL REGULATORY PROTEIN DCTD"/>
    <property type="match status" value="1"/>
</dbReference>
<dbReference type="FunFam" id="3.40.50.300:FF:000006">
    <property type="entry name" value="DNA-binding transcriptional regulator NtrC"/>
    <property type="match status" value="1"/>
</dbReference>
<feature type="modified residue" description="4-aspartylphosphate" evidence="7">
    <location>
        <position position="55"/>
    </location>
</feature>
<dbReference type="CDD" id="cd00009">
    <property type="entry name" value="AAA"/>
    <property type="match status" value="1"/>
</dbReference>
<dbReference type="Pfam" id="PF00158">
    <property type="entry name" value="Sigma54_activat"/>
    <property type="match status" value="1"/>
</dbReference>
<dbReference type="GO" id="GO:0043565">
    <property type="term" value="F:sequence-specific DNA binding"/>
    <property type="evidence" value="ECO:0007669"/>
    <property type="project" value="InterPro"/>
</dbReference>
<dbReference type="InterPro" id="IPR058031">
    <property type="entry name" value="AAA_lid_NorR"/>
</dbReference>
<dbReference type="Gene3D" id="1.10.8.60">
    <property type="match status" value="1"/>
</dbReference>
<dbReference type="InterPro" id="IPR001789">
    <property type="entry name" value="Sig_transdc_resp-reg_receiver"/>
</dbReference>
<dbReference type="InterPro" id="IPR011006">
    <property type="entry name" value="CheY-like_superfamily"/>
</dbReference>
<protein>
    <submittedName>
        <fullName evidence="10">Sigma-54-dependent Fis family transcriptional regulator</fullName>
    </submittedName>
</protein>
<dbReference type="Pfam" id="PF02954">
    <property type="entry name" value="HTH_8"/>
    <property type="match status" value="1"/>
</dbReference>
<dbReference type="PANTHER" id="PTHR32071">
    <property type="entry name" value="TRANSCRIPTIONAL REGULATORY PROTEIN"/>
    <property type="match status" value="1"/>
</dbReference>
<sequence length="456" mass="51841">MNAIGKVILVDDEVLVRRAYQNDLKKNGFEVKAFESAEKALPEISNDWPGIVITDVVMPKMDGLDFLKKVKEIDEDLPVILMTGRGDIPMAVQAVRRGAFEFLEKPFPTEALMGAVHQAIEKRKLIMEIRTLRSQIEDQSRLETRLIGNSSSIQRLREVVRGVAETNSDILIEGETGTGKDLVARCLHDFSSRSKHPFVAINCGALPETIIESELFGHEAGSFTGADRKRIGKFEFAHLGTIYLDEIESMPLHLQVKLLRVLQERVVERVGSNEPIPVDVRVIAATKDNLKLASDEGRFRKDLYFRLNVIQIPLPPLRERKEDIHLLFHHFSQQAGVRTQLEVTTPSVNYLEELKTRPWDGNIRELKNEAERFVLEQSLGLSRLQNKADSTPQQENEIEVTGSLKEKLTQFERHLLVKELSHQNGHIAKTHLALGIPRQTLCSKMKKFNLKRKDFL</sequence>
<dbReference type="SMART" id="SM00448">
    <property type="entry name" value="REC"/>
    <property type="match status" value="1"/>
</dbReference>
<dbReference type="CDD" id="cd17549">
    <property type="entry name" value="REC_DctD-like"/>
    <property type="match status" value="1"/>
</dbReference>
<evidence type="ECO:0000256" key="5">
    <source>
        <dbReference type="ARBA" id="ARBA00023015"/>
    </source>
</evidence>
<keyword evidence="4" id="KW-0902">Two-component regulatory system</keyword>
<evidence type="ECO:0000259" key="8">
    <source>
        <dbReference type="PROSITE" id="PS50045"/>
    </source>
</evidence>
<dbReference type="InterPro" id="IPR025662">
    <property type="entry name" value="Sigma_54_int_dom_ATP-bd_1"/>
</dbReference>
<dbReference type="GO" id="GO:0006355">
    <property type="term" value="P:regulation of DNA-templated transcription"/>
    <property type="evidence" value="ECO:0007669"/>
    <property type="project" value="InterPro"/>
</dbReference>
<dbReference type="InterPro" id="IPR002197">
    <property type="entry name" value="HTH_Fis"/>
</dbReference>
<dbReference type="PROSITE" id="PS00675">
    <property type="entry name" value="SIGMA54_INTERACT_1"/>
    <property type="match status" value="1"/>
</dbReference>
<keyword evidence="2" id="KW-0547">Nucleotide-binding</keyword>
<dbReference type="FunFam" id="3.40.50.2300:FF:000018">
    <property type="entry name" value="DNA-binding transcriptional regulator NtrC"/>
    <property type="match status" value="1"/>
</dbReference>
<evidence type="ECO:0000313" key="11">
    <source>
        <dbReference type="Proteomes" id="UP000594688"/>
    </source>
</evidence>
<evidence type="ECO:0000259" key="9">
    <source>
        <dbReference type="PROSITE" id="PS50110"/>
    </source>
</evidence>
<dbReference type="InterPro" id="IPR009057">
    <property type="entry name" value="Homeodomain-like_sf"/>
</dbReference>
<dbReference type="Gene3D" id="1.10.10.60">
    <property type="entry name" value="Homeodomain-like"/>
    <property type="match status" value="1"/>
</dbReference>
<dbReference type="GO" id="GO:0000160">
    <property type="term" value="P:phosphorelay signal transduction system"/>
    <property type="evidence" value="ECO:0007669"/>
    <property type="project" value="UniProtKB-KW"/>
</dbReference>
<feature type="domain" description="Sigma-54 factor interaction" evidence="8">
    <location>
        <begin position="146"/>
        <end position="375"/>
    </location>
</feature>
<proteinExistence type="predicted"/>
<dbReference type="Pfam" id="PF00072">
    <property type="entry name" value="Response_reg"/>
    <property type="match status" value="1"/>
</dbReference>
<dbReference type="SUPFAM" id="SSF52172">
    <property type="entry name" value="CheY-like"/>
    <property type="match status" value="1"/>
</dbReference>
<evidence type="ECO:0000256" key="4">
    <source>
        <dbReference type="ARBA" id="ARBA00023012"/>
    </source>
</evidence>
<dbReference type="KEGG" id="nli:G3M70_09410"/>
<dbReference type="PROSITE" id="PS50045">
    <property type="entry name" value="SIGMA54_INTERACT_4"/>
    <property type="match status" value="1"/>
</dbReference>
<feature type="domain" description="Response regulatory" evidence="9">
    <location>
        <begin position="6"/>
        <end position="120"/>
    </location>
</feature>
<dbReference type="GO" id="GO:0005524">
    <property type="term" value="F:ATP binding"/>
    <property type="evidence" value="ECO:0007669"/>
    <property type="project" value="UniProtKB-KW"/>
</dbReference>
<keyword evidence="5" id="KW-0805">Transcription regulation</keyword>
<dbReference type="SMART" id="SM00382">
    <property type="entry name" value="AAA"/>
    <property type="match status" value="1"/>
</dbReference>
<evidence type="ECO:0000256" key="6">
    <source>
        <dbReference type="ARBA" id="ARBA00023163"/>
    </source>
</evidence>
<dbReference type="Gene3D" id="3.40.50.300">
    <property type="entry name" value="P-loop containing nucleotide triphosphate hydrolases"/>
    <property type="match status" value="1"/>
</dbReference>
<dbReference type="SUPFAM" id="SSF52540">
    <property type="entry name" value="P-loop containing nucleoside triphosphate hydrolases"/>
    <property type="match status" value="1"/>
</dbReference>
<dbReference type="PROSITE" id="PS50110">
    <property type="entry name" value="RESPONSE_REGULATORY"/>
    <property type="match status" value="1"/>
</dbReference>
<dbReference type="InterPro" id="IPR003593">
    <property type="entry name" value="AAA+_ATPase"/>
</dbReference>
<dbReference type="InterPro" id="IPR002078">
    <property type="entry name" value="Sigma_54_int"/>
</dbReference>
<evidence type="ECO:0000256" key="2">
    <source>
        <dbReference type="ARBA" id="ARBA00022741"/>
    </source>
</evidence>
<keyword evidence="3" id="KW-0067">ATP-binding</keyword>